<protein>
    <recommendedName>
        <fullName evidence="1">RNA-dependent RNA polymerase</fullName>
        <ecNumber evidence="1">2.7.7.48</ecNumber>
    </recommendedName>
</protein>
<dbReference type="GeneID" id="66073348"/>
<dbReference type="InterPro" id="IPR007855">
    <property type="entry name" value="RDRP"/>
</dbReference>
<dbReference type="GO" id="GO:0003723">
    <property type="term" value="F:RNA binding"/>
    <property type="evidence" value="ECO:0007669"/>
    <property type="project" value="UniProtKB-KW"/>
</dbReference>
<dbReference type="Pfam" id="PF05183">
    <property type="entry name" value="RdRP"/>
    <property type="match status" value="1"/>
</dbReference>
<keyword evidence="1" id="KW-0694">RNA-binding</keyword>
<dbReference type="EMBL" id="CM032182">
    <property type="protein sequence ID" value="KAG7096864.1"/>
    <property type="molecule type" value="Genomic_DNA"/>
</dbReference>
<feature type="domain" description="RDRP core" evidence="2">
    <location>
        <begin position="107"/>
        <end position="745"/>
    </location>
</feature>
<dbReference type="PANTHER" id="PTHR23079">
    <property type="entry name" value="RNA-DEPENDENT RNA POLYMERASE"/>
    <property type="match status" value="1"/>
</dbReference>
<gene>
    <name evidence="3" type="ORF">E1B28_004272</name>
</gene>
<accession>A0A9P7UY68</accession>
<sequence>MEKLDVLQHLGTNAKAAPLVEKILAKDFDMPDLTVDASRRPDPFEKERESKFPYVELDQEEEEFNKGNKFGCLGCKEDGDAWYGGKVAFRGKVKKVSSKYAATPEFTVELERPELSASYRFSRRFGSSSFFRLKIPKELWKHTESLIDFLLRPFILCGFVYRAVYEKDKTVIFARTSESLSDVPESIQSSLRETLSLQDFLEIHNPLSLNKNQTVAKWASRFALGLSTSAPGLKVSGENILLLDDIVSPEPHKSDMTDGSGFINQSALRLLHHKFNWEEWPTAIQCRIAGAKGMLLQHPTDNASEPRVWIRPSQTKIRYATNSDDDARLIIDVLRSCHSRTQCTLGTETIINLAENGVPRAVFFRLLDRGFDRLLESLTTWEGVSAMYELWCTVARLGGVMAARAARLQPGLARVKGHSSRDAQVDDDEDDLDEDAEEMSVAWWVDEISGQPSSLEETVMSLLDSGFTPMNCSVLREKLSMIGRSQIRNYGSQYKVEVPMSCTTFIQPDPYNILEEGQVFFKSARRNFLNRDGLVTDTIIGPVLVTRHPCKLPTDVQKWEAIDCPQLRDMTGIIFFSTRGSRRAADFLGGGDYDGDKVLLIYDPSIVDDFKNADINFADPRMDIERDNFSKHTETVSQLLERAEPTEEQPLARVRALQQYLLGGLKNMSLVGEYSNMHDYATYTLGYSHEETIRLAHMFCRTLDGAKTGLTVLKDVVAADRRKYKRVGAMHWKKRSSQKSQYTSDEGKVKRPVGLHPFIMDVLINYAEWKARNVEQKFHAKLEQHNQHIPDPHLIAPWEEALKLANLWKDKDSNTMHENLEKIASHVKRMYHKHREQVKQNFSSKSKGRATFTDLRIETRQNQLRAMSKEFVASPTSSEVMMTEADLARLRASFAYLYDSEMNKGRNGWTRFPWDVAMRELCAIKARAIGPSKTVEGGFYQRFTMKSSRQ</sequence>
<comment type="caution">
    <text evidence="3">The sequence shown here is derived from an EMBL/GenBank/DDBJ whole genome shotgun (WGS) entry which is preliminary data.</text>
</comment>
<keyword evidence="1" id="KW-0548">Nucleotidyltransferase</keyword>
<evidence type="ECO:0000313" key="3">
    <source>
        <dbReference type="EMBL" id="KAG7096864.1"/>
    </source>
</evidence>
<comment type="catalytic activity">
    <reaction evidence="1">
        <text>RNA(n) + a ribonucleoside 5'-triphosphate = RNA(n+1) + diphosphate</text>
        <dbReference type="Rhea" id="RHEA:21248"/>
        <dbReference type="Rhea" id="RHEA-COMP:14527"/>
        <dbReference type="Rhea" id="RHEA-COMP:17342"/>
        <dbReference type="ChEBI" id="CHEBI:33019"/>
        <dbReference type="ChEBI" id="CHEBI:61557"/>
        <dbReference type="ChEBI" id="CHEBI:140395"/>
        <dbReference type="EC" id="2.7.7.48"/>
    </reaction>
</comment>
<dbReference type="GO" id="GO:0030422">
    <property type="term" value="P:siRNA processing"/>
    <property type="evidence" value="ECO:0007669"/>
    <property type="project" value="TreeGrafter"/>
</dbReference>
<keyword evidence="1" id="KW-0696">RNA-directed RNA polymerase</keyword>
<dbReference type="KEGG" id="more:E1B28_004272"/>
<proteinExistence type="inferred from homology"/>
<dbReference type="EC" id="2.7.7.48" evidence="1"/>
<keyword evidence="1" id="KW-0808">Transferase</keyword>
<evidence type="ECO:0000256" key="1">
    <source>
        <dbReference type="RuleBase" id="RU363098"/>
    </source>
</evidence>
<dbReference type="GO" id="GO:0003968">
    <property type="term" value="F:RNA-directed RNA polymerase activity"/>
    <property type="evidence" value="ECO:0007669"/>
    <property type="project" value="UniProtKB-KW"/>
</dbReference>
<dbReference type="GO" id="GO:0031380">
    <property type="term" value="C:nuclear RNA-directed RNA polymerase complex"/>
    <property type="evidence" value="ECO:0007669"/>
    <property type="project" value="TreeGrafter"/>
</dbReference>
<dbReference type="OrthoDB" id="10055769at2759"/>
<comment type="similarity">
    <text evidence="1">Belongs to the RdRP family.</text>
</comment>
<reference evidence="3" key="1">
    <citation type="journal article" date="2021" name="Genome Biol. Evol.">
        <title>The assembled and annotated genome of the fairy-ring fungus Marasmius oreades.</title>
        <authorList>
            <person name="Hiltunen M."/>
            <person name="Ament-Velasquez S.L."/>
            <person name="Johannesson H."/>
        </authorList>
    </citation>
    <scope>NUCLEOTIDE SEQUENCE</scope>
    <source>
        <strain evidence="3">03SP1</strain>
    </source>
</reference>
<dbReference type="PANTHER" id="PTHR23079:SF55">
    <property type="entry name" value="RNA-DIRECTED RNA POLYMERASE"/>
    <property type="match status" value="1"/>
</dbReference>
<evidence type="ECO:0000313" key="4">
    <source>
        <dbReference type="Proteomes" id="UP001049176"/>
    </source>
</evidence>
<name>A0A9P7UY68_9AGAR</name>
<evidence type="ECO:0000259" key="2">
    <source>
        <dbReference type="Pfam" id="PF05183"/>
    </source>
</evidence>
<keyword evidence="4" id="KW-1185">Reference proteome</keyword>
<dbReference type="RefSeq" id="XP_043013334.1">
    <property type="nucleotide sequence ID" value="XM_043148734.1"/>
</dbReference>
<organism evidence="3 4">
    <name type="scientific">Marasmius oreades</name>
    <name type="common">fairy-ring Marasmius</name>
    <dbReference type="NCBI Taxonomy" id="181124"/>
    <lineage>
        <taxon>Eukaryota</taxon>
        <taxon>Fungi</taxon>
        <taxon>Dikarya</taxon>
        <taxon>Basidiomycota</taxon>
        <taxon>Agaricomycotina</taxon>
        <taxon>Agaricomycetes</taxon>
        <taxon>Agaricomycetidae</taxon>
        <taxon>Agaricales</taxon>
        <taxon>Marasmiineae</taxon>
        <taxon>Marasmiaceae</taxon>
        <taxon>Marasmius</taxon>
    </lineage>
</organism>
<dbReference type="InterPro" id="IPR057596">
    <property type="entry name" value="RDRP_core"/>
</dbReference>
<dbReference type="Proteomes" id="UP001049176">
    <property type="component" value="Chromosome 2"/>
</dbReference>
<dbReference type="AlphaFoldDB" id="A0A9P7UY68"/>